<dbReference type="STRING" id="270498.CHK_0532"/>
<gene>
    <name evidence="3" type="ORF">CHK_0532</name>
</gene>
<feature type="compositionally biased region" description="Polar residues" evidence="1">
    <location>
        <begin position="1"/>
        <end position="18"/>
    </location>
</feature>
<feature type="compositionally biased region" description="Basic and acidic residues" evidence="1">
    <location>
        <begin position="23"/>
        <end position="81"/>
    </location>
</feature>
<dbReference type="EMBL" id="LAYJ01000049">
    <property type="protein sequence ID" value="KKI51955.1"/>
    <property type="molecule type" value="Genomic_DNA"/>
</dbReference>
<dbReference type="Proteomes" id="UP000034076">
    <property type="component" value="Unassembled WGS sequence"/>
</dbReference>
<proteinExistence type="predicted"/>
<feature type="region of interest" description="Disordered" evidence="1">
    <location>
        <begin position="1"/>
        <end position="109"/>
    </location>
</feature>
<feature type="compositionally biased region" description="Basic and acidic residues" evidence="1">
    <location>
        <begin position="164"/>
        <end position="173"/>
    </location>
</feature>
<feature type="region of interest" description="Disordered" evidence="1">
    <location>
        <begin position="2136"/>
        <end position="2163"/>
    </location>
</feature>
<sequence length="2253" mass="247272">MPNVRNSTNKLNTRSVSSAQQEANRRRQEELRRRREAERRRAEARRKQEEARRRQEEARKRLAENSRQREQAANRNRKTDSSMRGGVSGKTASKANRVSAPSYTERLSKEEKMRRAGMQLYQWTQQAKEQKFGKSGLPKSFMPEQNAAAKSQNGMFDLLIPKKQEPGKAEIKKNGNLSTNRTSNKELSDTDYQSILKRSDLDLLAKQGKEQEISDTKNGTRGMWRSLTNELDLERQEREKGNDDPSLQVSSQMTDDELKTYYAVYALHGMEEADKYKERINQSIQERVAGNRLDKYNDLDNEAIKAIAGTIIDYGSGVESGVQGIQQTASLLGGNEKPHDSTSGQITREKLREGYTGARAVVSDLTNNVGNMTPALMASLFPGGQALSAATLGVSSFGNSYRQAKQEGKPTDQAVAYAIPSALSEVLMQKVLGGVKALGGNTNLAKSAANAMGKAVKNPIAQKGLESLAHMGSEGAEEYLQALLDPILRNAAFGEQNKLDPLSEDKLYAAFLGALSAEAMNLPADVANVAQTKNVGKTLNNSEGLQGLIESGLESSPDSASFGQAQRLQNREAMGKKASDFEVGSLANANQAAIDAEAKAKAIMENAGIRRAFNPNDTVTLANGNEGIVIAREGSQYVVAETGKQGYSSVNVDDITGKVHSSAQSLNKYIAPEVRARLNEKYDARHVERTANQVFLDKLTQGRGIKAVVEDMQPGAEAFYDRTTNTIHFAPDSTRAEVIGGVTAHELAHAAEGSPNYAKYSDYVMEKLFAGDSAALAQAVEAKQEQYISRGIDLSDADAAAEIVADYTRQLYKSETDIDALVTGNRSMAQSIYDSIKTAIRKIRAFFKGDSATLANIREYQELQRAQKLFERALSTRENVQAEAAPAYALNEFGLEEYTNNEIQQRANSKSILFANREQDIVDFVNDYIVNRSEEYKRLYIGKVGEALADRIFEDTGIDVGNYNVILRSDFENRHANVDAEQSRGQIAITPELIGRLPEIISAYDSVAVSRNAKNGKPALVFEKDVDGKKVAVEYISDKRKEMALQTMYGWENKKNHPTAESAEASPITSETRSGTGSFDNIIPQSGDDVNRKYSIKGENPLDIANLTKDAADTTPVIPLTEEKQADGRKSKFAGSVENSPYLEGDIKELINSDSDVKYYEGIANEDTLDTAYRKLKEGNREEVVRWLTNESKKVTAEDVAEGFILLKQYQDAGDYGSMISVARKLRKMGTQAGQTVQAFSILSRMTPEGMVKFAQAELDDAFEVLKERKSKNWLENNSSRFTLTDDEVQMITDNVLKASNLPEGRDKNILLAEISALIQNKLPSSTASKFRALQRISLLLNPKTNVRNILGNALMMPERIIADFVAAPIDRAISKKTGVRTTGVPNILDYGRGFKKGAYESYNDFRRGINTLNREGNRFEIGEAPAFNPEYAKTKAGKALTKAAAATDRLTSFVLEMGDRPFYEAYFVNSLNNQMKLANVTEPSADMIEIATQDALENTYQDNNGYTKFVEGVRRGMNFGKDFGFGNIVIPFAKTPANLTKALVEFSPVGLVKSITADAAKFNRAVNNGTATPQMQRKLVNNIGKGVAGTLVILLGAFLASEGIISGAGDDDKDAANFARNVLGIQPYSVVIGGKSYTYDWAAPVGPQFAIAADIVNNIKNGDTGNFGMDALGSGVNAILNALQTGGGVLFEQSFLRGIQDFFKEDNLMQALINSGLSVIGQYIPSISNQIAQLTDPVQRTTYAYNNVLQTGMNKAITRIPGLSQSLEPTVDVYGREVQRYGGDNNVFNVMVNPANVAAQNKLPAADEVWRLYQQTGDKTVFPSVAPYYIKYQDEKYDMSPAERTKYQKTMGQSTANVFGEMIGTRLYKGLSDNEKAALAKLTNEYSGSTAKQVFLKGKGVDYEPDEWIIAAKDSGNTAEYIMLKSLTSGVENDRGADGNTIENSGSLRKKDVIDSAVSDEQKRQKYYEDFGINKSVRDGNVTWGDINSKTKNISQAVIPEAAGYDIPNYKTETLEKINKMGVSIEDYAYVSDRLEGKKDKLAYIEGLGFSDEQVDGLVEGLLMSDSGKKKMLVANEDYGIDNKTYVKAYRYGYSTVGSKGERNDQIWEYVNGLNLGDEQKEALYGYVKVSRGKDADGTQTGGSSGGSGRRRSGSGRSSGSAAAKKAEKAAFELSQVKTLPDLDWSLLTPKKTAKATPNTKIPDILAPLMIGDKIREETLQKELAGIDESPLYTSEMKQKIKAGIRARYKRS</sequence>
<comment type="caution">
    <text evidence="3">The sequence shown here is derived from an EMBL/GenBank/DDBJ whole genome shotgun (WGS) entry which is preliminary data.</text>
</comment>
<feature type="region of interest" description="Disordered" evidence="1">
    <location>
        <begin position="164"/>
        <end position="191"/>
    </location>
</feature>
<reference evidence="3 4" key="1">
    <citation type="submission" date="2015-04" db="EMBL/GenBank/DDBJ databases">
        <title>Draft genome sequence of bacteremic isolate Catabacter hongkongensis type strain HKU16T.</title>
        <authorList>
            <person name="Lau S.K."/>
            <person name="Teng J.L."/>
            <person name="Huang Y."/>
            <person name="Curreem S.O."/>
            <person name="Tsui S.K."/>
            <person name="Woo P.C."/>
        </authorList>
    </citation>
    <scope>NUCLEOTIDE SEQUENCE [LARGE SCALE GENOMIC DNA]</scope>
    <source>
        <strain evidence="3 4">HKU16</strain>
    </source>
</reference>
<dbReference type="Pfam" id="PF18812">
    <property type="entry name" value="PBECR3"/>
    <property type="match status" value="1"/>
</dbReference>
<dbReference type="OrthoDB" id="1950375at2"/>
<evidence type="ECO:0000313" key="4">
    <source>
        <dbReference type="Proteomes" id="UP000034076"/>
    </source>
</evidence>
<accession>A0A0M2NP18</accession>
<feature type="compositionally biased region" description="Polar residues" evidence="1">
    <location>
        <begin position="1067"/>
        <end position="1079"/>
    </location>
</feature>
<keyword evidence="4" id="KW-1185">Reference proteome</keyword>
<dbReference type="InterPro" id="IPR041301">
    <property type="entry name" value="PBECR3"/>
</dbReference>
<feature type="region of interest" description="Disordered" evidence="1">
    <location>
        <begin position="1055"/>
        <end position="1084"/>
    </location>
</feature>
<name>A0A0M2NP18_9FIRM</name>
<dbReference type="RefSeq" id="WP_046442484.1">
    <property type="nucleotide sequence ID" value="NZ_LAYJ01000049.1"/>
</dbReference>
<evidence type="ECO:0000256" key="1">
    <source>
        <dbReference type="SAM" id="MobiDB-lite"/>
    </source>
</evidence>
<protein>
    <recommendedName>
        <fullName evidence="2">Phage-Barnase-EndoU-ColicinE5/D-RelE like nuclease 3 domain-containing protein</fullName>
    </recommendedName>
</protein>
<evidence type="ECO:0000259" key="2">
    <source>
        <dbReference type="Pfam" id="PF18812"/>
    </source>
</evidence>
<organism evidence="3 4">
    <name type="scientific">Christensenella hongkongensis</name>
    <dbReference type="NCBI Taxonomy" id="270498"/>
    <lineage>
        <taxon>Bacteria</taxon>
        <taxon>Bacillati</taxon>
        <taxon>Bacillota</taxon>
        <taxon>Clostridia</taxon>
        <taxon>Christensenellales</taxon>
        <taxon>Christensenellaceae</taxon>
        <taxon>Christensenella</taxon>
    </lineage>
</organism>
<evidence type="ECO:0000313" key="3">
    <source>
        <dbReference type="EMBL" id="KKI51955.1"/>
    </source>
</evidence>
<feature type="domain" description="Phage-Barnase-EndoU-ColicinE5/D-RelE like nuclease 3" evidence="2">
    <location>
        <begin position="943"/>
        <end position="1056"/>
    </location>
</feature>
<feature type="compositionally biased region" description="Polar residues" evidence="1">
    <location>
        <begin position="90"/>
        <end position="102"/>
    </location>
</feature>